<organism evidence="1 2">
    <name type="scientific">Vigna mungo</name>
    <name type="common">Black gram</name>
    <name type="synonym">Phaseolus mungo</name>
    <dbReference type="NCBI Taxonomy" id="3915"/>
    <lineage>
        <taxon>Eukaryota</taxon>
        <taxon>Viridiplantae</taxon>
        <taxon>Streptophyta</taxon>
        <taxon>Embryophyta</taxon>
        <taxon>Tracheophyta</taxon>
        <taxon>Spermatophyta</taxon>
        <taxon>Magnoliopsida</taxon>
        <taxon>eudicotyledons</taxon>
        <taxon>Gunneridae</taxon>
        <taxon>Pentapetalae</taxon>
        <taxon>rosids</taxon>
        <taxon>fabids</taxon>
        <taxon>Fabales</taxon>
        <taxon>Fabaceae</taxon>
        <taxon>Papilionoideae</taxon>
        <taxon>50 kb inversion clade</taxon>
        <taxon>NPAAA clade</taxon>
        <taxon>indigoferoid/millettioid clade</taxon>
        <taxon>Phaseoleae</taxon>
        <taxon>Vigna</taxon>
    </lineage>
</organism>
<sequence length="105" mass="12607">MLHDFMSFFLKCRLRMNEIPLLPTELCIDWSSKSPQIKNIYLCEKSNHKPTHDIYDNPHLKNYCRENEAKPKMLNDISKHRLDQLLGHITCYQHTKHCWSDKVTH</sequence>
<gene>
    <name evidence="1" type="ORF">V8G54_022536</name>
</gene>
<name>A0AAQ3N3A6_VIGMU</name>
<proteinExistence type="predicted"/>
<evidence type="ECO:0000313" key="2">
    <source>
        <dbReference type="Proteomes" id="UP001374535"/>
    </source>
</evidence>
<dbReference type="EMBL" id="CP144694">
    <property type="protein sequence ID" value="WVZ01730.1"/>
    <property type="molecule type" value="Genomic_DNA"/>
</dbReference>
<evidence type="ECO:0000313" key="1">
    <source>
        <dbReference type="EMBL" id="WVZ01730.1"/>
    </source>
</evidence>
<reference evidence="1 2" key="1">
    <citation type="journal article" date="2023" name="Life. Sci Alliance">
        <title>Evolutionary insights into 3D genome organization and epigenetic landscape of Vigna mungo.</title>
        <authorList>
            <person name="Junaid A."/>
            <person name="Singh B."/>
            <person name="Bhatia S."/>
        </authorList>
    </citation>
    <scope>NUCLEOTIDE SEQUENCE [LARGE SCALE GENOMIC DNA]</scope>
    <source>
        <strain evidence="1">Urdbean</strain>
    </source>
</reference>
<dbReference type="AlphaFoldDB" id="A0AAQ3N3A6"/>
<accession>A0AAQ3N3A6</accession>
<keyword evidence="2" id="KW-1185">Reference proteome</keyword>
<dbReference type="Proteomes" id="UP001374535">
    <property type="component" value="Chromosome 7"/>
</dbReference>
<protein>
    <submittedName>
        <fullName evidence="1">Uncharacterized protein</fullName>
    </submittedName>
</protein>